<name>A0A931NDX3_9BURK</name>
<evidence type="ECO:0000256" key="2">
    <source>
        <dbReference type="ARBA" id="ARBA00022801"/>
    </source>
</evidence>
<dbReference type="SMART" id="SM00479">
    <property type="entry name" value="EXOIII"/>
    <property type="match status" value="1"/>
</dbReference>
<dbReference type="RefSeq" id="WP_198100271.1">
    <property type="nucleotide sequence ID" value="NZ_JAEDAL010000002.1"/>
</dbReference>
<dbReference type="CDD" id="cd06127">
    <property type="entry name" value="DEDDh"/>
    <property type="match status" value="1"/>
</dbReference>
<dbReference type="SUPFAM" id="SSF53098">
    <property type="entry name" value="Ribonuclease H-like"/>
    <property type="match status" value="1"/>
</dbReference>
<dbReference type="InterPro" id="IPR013520">
    <property type="entry name" value="Ribonucl_H"/>
</dbReference>
<keyword evidence="6" id="KW-1185">Reference proteome</keyword>
<dbReference type="GO" id="GO:0006259">
    <property type="term" value="P:DNA metabolic process"/>
    <property type="evidence" value="ECO:0007669"/>
    <property type="project" value="UniProtKB-ARBA"/>
</dbReference>
<dbReference type="GO" id="GO:0008408">
    <property type="term" value="F:3'-5' exonuclease activity"/>
    <property type="evidence" value="ECO:0007669"/>
    <property type="project" value="TreeGrafter"/>
</dbReference>
<keyword evidence="2" id="KW-0378">Hydrolase</keyword>
<keyword evidence="3 5" id="KW-0269">Exonuclease</keyword>
<gene>
    <name evidence="5" type="ORF">I7X43_07420</name>
</gene>
<evidence type="ECO:0000313" key="5">
    <source>
        <dbReference type="EMBL" id="MBH9552680.1"/>
    </source>
</evidence>
<organism evidence="5 6">
    <name type="scientific">Inhella gelatinilytica</name>
    <dbReference type="NCBI Taxonomy" id="2795030"/>
    <lineage>
        <taxon>Bacteria</taxon>
        <taxon>Pseudomonadati</taxon>
        <taxon>Pseudomonadota</taxon>
        <taxon>Betaproteobacteria</taxon>
        <taxon>Burkholderiales</taxon>
        <taxon>Sphaerotilaceae</taxon>
        <taxon>Inhella</taxon>
    </lineage>
</organism>
<proteinExistence type="predicted"/>
<dbReference type="InterPro" id="IPR012337">
    <property type="entry name" value="RNaseH-like_sf"/>
</dbReference>
<dbReference type="Gene3D" id="3.30.420.10">
    <property type="entry name" value="Ribonuclease H-like superfamily/Ribonuclease H"/>
    <property type="match status" value="1"/>
</dbReference>
<dbReference type="GO" id="GO:0003676">
    <property type="term" value="F:nucleic acid binding"/>
    <property type="evidence" value="ECO:0007669"/>
    <property type="project" value="InterPro"/>
</dbReference>
<keyword evidence="1" id="KW-0540">Nuclease</keyword>
<dbReference type="Proteomes" id="UP000620139">
    <property type="component" value="Unassembled WGS sequence"/>
</dbReference>
<evidence type="ECO:0000313" key="6">
    <source>
        <dbReference type="Proteomes" id="UP000620139"/>
    </source>
</evidence>
<sequence>MRGWGLRWFSDWQAQRRAEQAAARAERWVVIDVETSGLDMVNDRLIAVAATGVQWIDGQPVLRVADTFEMVLKAPDGLVLDEVARRNILLHGIGRGEQGGGADAEVALRALREFVAGAPCLAFHAAFDAGMLDREWRRQSGAAWPEPWLDLAVLARLLVPEWNSRRTLDDWLEAYGLAAAQRHRASSDAWVTAELLQCLWPVWRERAAGRSPWRVAQELIRARRWLTQAG</sequence>
<reference evidence="5" key="1">
    <citation type="submission" date="2020-12" db="EMBL/GenBank/DDBJ databases">
        <title>The genome sequence of Inhella sp. 4Y17.</title>
        <authorList>
            <person name="Liu Y."/>
        </authorList>
    </citation>
    <scope>NUCLEOTIDE SEQUENCE</scope>
    <source>
        <strain evidence="5">4Y10</strain>
    </source>
</reference>
<accession>A0A931NDX3</accession>
<evidence type="ECO:0000256" key="1">
    <source>
        <dbReference type="ARBA" id="ARBA00022722"/>
    </source>
</evidence>
<protein>
    <submittedName>
        <fullName evidence="5">3'-5' exonuclease</fullName>
    </submittedName>
</protein>
<dbReference type="AlphaFoldDB" id="A0A931NDX3"/>
<evidence type="ECO:0000256" key="3">
    <source>
        <dbReference type="ARBA" id="ARBA00022839"/>
    </source>
</evidence>
<dbReference type="Pfam" id="PF00929">
    <property type="entry name" value="RNase_T"/>
    <property type="match status" value="1"/>
</dbReference>
<dbReference type="GO" id="GO:0005829">
    <property type="term" value="C:cytosol"/>
    <property type="evidence" value="ECO:0007669"/>
    <property type="project" value="TreeGrafter"/>
</dbReference>
<evidence type="ECO:0000259" key="4">
    <source>
        <dbReference type="SMART" id="SM00479"/>
    </source>
</evidence>
<feature type="domain" description="Exonuclease" evidence="4">
    <location>
        <begin position="27"/>
        <end position="205"/>
    </location>
</feature>
<dbReference type="EMBL" id="JAEDAL010000002">
    <property type="protein sequence ID" value="MBH9552680.1"/>
    <property type="molecule type" value="Genomic_DNA"/>
</dbReference>
<dbReference type="InterPro" id="IPR036397">
    <property type="entry name" value="RNaseH_sf"/>
</dbReference>
<comment type="caution">
    <text evidence="5">The sequence shown here is derived from an EMBL/GenBank/DDBJ whole genome shotgun (WGS) entry which is preliminary data.</text>
</comment>
<dbReference type="PANTHER" id="PTHR30231:SF4">
    <property type="entry name" value="PROTEIN NEN2"/>
    <property type="match status" value="1"/>
</dbReference>
<dbReference type="PANTHER" id="PTHR30231">
    <property type="entry name" value="DNA POLYMERASE III SUBUNIT EPSILON"/>
    <property type="match status" value="1"/>
</dbReference>